<keyword evidence="2" id="KW-1185">Reference proteome</keyword>
<evidence type="ECO:0000313" key="1">
    <source>
        <dbReference type="EMBL" id="QTA93689.1"/>
    </source>
</evidence>
<dbReference type="AlphaFoldDB" id="A0A975GU18"/>
<gene>
    <name evidence="1" type="ORF">dnm_097930</name>
</gene>
<reference evidence="1" key="1">
    <citation type="journal article" date="2021" name="Microb. Physiol.">
        <title>Proteogenomic Insights into the Physiology of Marine, Sulfate-Reducing, Filamentous Desulfonema limicola and Desulfonema magnum.</title>
        <authorList>
            <person name="Schnaars V."/>
            <person name="Wohlbrand L."/>
            <person name="Scheve S."/>
            <person name="Hinrichs C."/>
            <person name="Reinhardt R."/>
            <person name="Rabus R."/>
        </authorList>
    </citation>
    <scope>NUCLEOTIDE SEQUENCE</scope>
    <source>
        <strain evidence="1">4be13</strain>
    </source>
</reference>
<dbReference type="EMBL" id="CP061800">
    <property type="protein sequence ID" value="QTA93689.1"/>
    <property type="molecule type" value="Genomic_DNA"/>
</dbReference>
<name>A0A975GU18_9BACT</name>
<evidence type="ECO:0000313" key="2">
    <source>
        <dbReference type="Proteomes" id="UP000663722"/>
    </source>
</evidence>
<dbReference type="KEGG" id="dmm:dnm_097930"/>
<proteinExistence type="predicted"/>
<sequence length="54" mass="6457">MEIFLKTFDSYKGSGGKKIRIALNYRALSFEDAEDFIWVWIETHKEYNAICNFF</sequence>
<accession>A0A975GU18</accession>
<protein>
    <submittedName>
        <fullName evidence="1">Uncharacterized protein</fullName>
    </submittedName>
</protein>
<organism evidence="1 2">
    <name type="scientific">Desulfonema magnum</name>
    <dbReference type="NCBI Taxonomy" id="45655"/>
    <lineage>
        <taxon>Bacteria</taxon>
        <taxon>Pseudomonadati</taxon>
        <taxon>Thermodesulfobacteriota</taxon>
        <taxon>Desulfobacteria</taxon>
        <taxon>Desulfobacterales</taxon>
        <taxon>Desulfococcaceae</taxon>
        <taxon>Desulfonema</taxon>
    </lineage>
</organism>
<dbReference type="Proteomes" id="UP000663722">
    <property type="component" value="Chromosome"/>
</dbReference>